<name>A0A3M7TX04_9BACI</name>
<proteinExistence type="inferred from homology"/>
<evidence type="ECO:0000256" key="6">
    <source>
        <dbReference type="ARBA" id="ARBA00022989"/>
    </source>
</evidence>
<dbReference type="Proteomes" id="UP000278746">
    <property type="component" value="Unassembled WGS sequence"/>
</dbReference>
<feature type="transmembrane region" description="Helical" evidence="9">
    <location>
        <begin position="46"/>
        <end position="67"/>
    </location>
</feature>
<evidence type="ECO:0000256" key="1">
    <source>
        <dbReference type="ARBA" id="ARBA00004429"/>
    </source>
</evidence>
<dbReference type="EMBL" id="RHIB01000001">
    <property type="protein sequence ID" value="RNA70138.1"/>
    <property type="molecule type" value="Genomic_DNA"/>
</dbReference>
<dbReference type="GO" id="GO:0015740">
    <property type="term" value="P:C4-dicarboxylate transport"/>
    <property type="evidence" value="ECO:0007669"/>
    <property type="project" value="TreeGrafter"/>
</dbReference>
<feature type="transmembrane region" description="Helical" evidence="9">
    <location>
        <begin position="15"/>
        <end position="34"/>
    </location>
</feature>
<sequence>MKVIKTFNDWVEKGLISLSVLLFIIYISLILLQVVSRNYLHLPVLWAQEVAIFCFLWTIFLGAAIGLRQRRHYLVEAFPKKMEKTNHSLSLVAHVLILFFVYVLIIGGYDFARMGLTRLSNALEIPQAYLFASIPVSGLVMFLFIIELISNDLRALFRKGAD</sequence>
<keyword evidence="2" id="KW-0813">Transport</keyword>
<evidence type="ECO:0000256" key="5">
    <source>
        <dbReference type="ARBA" id="ARBA00022692"/>
    </source>
</evidence>
<gene>
    <name evidence="11" type="ORF">EBO34_09475</name>
</gene>
<dbReference type="GO" id="GO:0005886">
    <property type="term" value="C:plasma membrane"/>
    <property type="evidence" value="ECO:0007669"/>
    <property type="project" value="UniProtKB-SubCell"/>
</dbReference>
<protein>
    <submittedName>
        <fullName evidence="11">TRAP transporter small permease</fullName>
    </submittedName>
</protein>
<dbReference type="OrthoDB" id="49066at2"/>
<reference evidence="11 12" key="1">
    <citation type="submission" date="2018-10" db="EMBL/GenBank/DDBJ databases">
        <title>Bacillus Keqinensis sp. nov., a moderately halophilic bacterium isolated from a saline-alkaline lake.</title>
        <authorList>
            <person name="Wang H."/>
        </authorList>
    </citation>
    <scope>NUCLEOTIDE SEQUENCE [LARGE SCALE GENOMIC DNA]</scope>
    <source>
        <strain evidence="11 12">KQ-3</strain>
    </source>
</reference>
<comment type="caution">
    <text evidence="11">The sequence shown here is derived from an EMBL/GenBank/DDBJ whole genome shotgun (WGS) entry which is preliminary data.</text>
</comment>
<keyword evidence="6 9" id="KW-1133">Transmembrane helix</keyword>
<evidence type="ECO:0000256" key="3">
    <source>
        <dbReference type="ARBA" id="ARBA00022475"/>
    </source>
</evidence>
<keyword evidence="3" id="KW-1003">Cell membrane</keyword>
<evidence type="ECO:0000256" key="2">
    <source>
        <dbReference type="ARBA" id="ARBA00022448"/>
    </source>
</evidence>
<comment type="similarity">
    <text evidence="8">Belongs to the TRAP transporter small permease family.</text>
</comment>
<dbReference type="InterPro" id="IPR055348">
    <property type="entry name" value="DctQ"/>
</dbReference>
<evidence type="ECO:0000313" key="11">
    <source>
        <dbReference type="EMBL" id="RNA70138.1"/>
    </source>
</evidence>
<feature type="domain" description="Tripartite ATP-independent periplasmic transporters DctQ component" evidence="10">
    <location>
        <begin position="28"/>
        <end position="154"/>
    </location>
</feature>
<evidence type="ECO:0000313" key="12">
    <source>
        <dbReference type="Proteomes" id="UP000278746"/>
    </source>
</evidence>
<evidence type="ECO:0000256" key="9">
    <source>
        <dbReference type="SAM" id="Phobius"/>
    </source>
</evidence>
<dbReference type="PANTHER" id="PTHR35011:SF5">
    <property type="entry name" value="SIALIC ACID TRAP TRANSPORTER SMALL PERMEASE PROTEIN SIAQ"/>
    <property type="match status" value="1"/>
</dbReference>
<keyword evidence="12" id="KW-1185">Reference proteome</keyword>
<evidence type="ECO:0000259" key="10">
    <source>
        <dbReference type="Pfam" id="PF04290"/>
    </source>
</evidence>
<dbReference type="RefSeq" id="WP_122897648.1">
    <property type="nucleotide sequence ID" value="NZ_RHIB01000001.1"/>
</dbReference>
<keyword evidence="5 9" id="KW-0812">Transmembrane</keyword>
<dbReference type="InterPro" id="IPR007387">
    <property type="entry name" value="TRAP_DctQ"/>
</dbReference>
<dbReference type="GO" id="GO:0022857">
    <property type="term" value="F:transmembrane transporter activity"/>
    <property type="evidence" value="ECO:0007669"/>
    <property type="project" value="TreeGrafter"/>
</dbReference>
<dbReference type="AlphaFoldDB" id="A0A3M7TX04"/>
<keyword evidence="7 9" id="KW-0472">Membrane</keyword>
<feature type="transmembrane region" description="Helical" evidence="9">
    <location>
        <begin position="88"/>
        <end position="109"/>
    </location>
</feature>
<dbReference type="Pfam" id="PF04290">
    <property type="entry name" value="DctQ"/>
    <property type="match status" value="1"/>
</dbReference>
<accession>A0A3M7TX04</accession>
<evidence type="ECO:0000256" key="8">
    <source>
        <dbReference type="ARBA" id="ARBA00038436"/>
    </source>
</evidence>
<keyword evidence="4" id="KW-0997">Cell inner membrane</keyword>
<evidence type="ECO:0000256" key="7">
    <source>
        <dbReference type="ARBA" id="ARBA00023136"/>
    </source>
</evidence>
<comment type="subcellular location">
    <subcellularLocation>
        <location evidence="1">Cell inner membrane</location>
        <topology evidence="1">Multi-pass membrane protein</topology>
    </subcellularLocation>
</comment>
<dbReference type="PANTHER" id="PTHR35011">
    <property type="entry name" value="2,3-DIKETO-L-GULONATE TRAP TRANSPORTER SMALL PERMEASE PROTEIN YIAM"/>
    <property type="match status" value="1"/>
</dbReference>
<organism evidence="11 12">
    <name type="scientific">Alteribacter keqinensis</name>
    <dbReference type="NCBI Taxonomy" id="2483800"/>
    <lineage>
        <taxon>Bacteria</taxon>
        <taxon>Bacillati</taxon>
        <taxon>Bacillota</taxon>
        <taxon>Bacilli</taxon>
        <taxon>Bacillales</taxon>
        <taxon>Bacillaceae</taxon>
        <taxon>Alteribacter</taxon>
    </lineage>
</organism>
<feature type="transmembrane region" description="Helical" evidence="9">
    <location>
        <begin position="129"/>
        <end position="149"/>
    </location>
</feature>
<evidence type="ECO:0000256" key="4">
    <source>
        <dbReference type="ARBA" id="ARBA00022519"/>
    </source>
</evidence>